<gene>
    <name evidence="1" type="ORF">CLOSTHATH_02828</name>
</gene>
<dbReference type="HOGENOM" id="CLU_3217242_0_0_9"/>
<comment type="caution">
    <text evidence="1">The sequence shown here is derived from an EMBL/GenBank/DDBJ whole genome shotgun (WGS) entry which is preliminary data.</text>
</comment>
<dbReference type="EMBL" id="ACIO01000227">
    <property type="protein sequence ID" value="EFC98966.1"/>
    <property type="molecule type" value="Genomic_DNA"/>
</dbReference>
<evidence type="ECO:0000313" key="1">
    <source>
        <dbReference type="EMBL" id="EFC98966.1"/>
    </source>
</evidence>
<accession>D3AGU1</accession>
<dbReference type="Proteomes" id="UP000004968">
    <property type="component" value="Unassembled WGS sequence"/>
</dbReference>
<dbReference type="AlphaFoldDB" id="D3AGU1"/>
<reference evidence="1 2" key="1">
    <citation type="submission" date="2010-01" db="EMBL/GenBank/DDBJ databases">
        <authorList>
            <person name="Weinstock G."/>
            <person name="Sodergren E."/>
            <person name="Clifton S."/>
            <person name="Fulton L."/>
            <person name="Fulton B."/>
            <person name="Courtney L."/>
            <person name="Fronick C."/>
            <person name="Harrison M."/>
            <person name="Strong C."/>
            <person name="Farmer C."/>
            <person name="Delahaunty K."/>
            <person name="Markovic C."/>
            <person name="Hall O."/>
            <person name="Minx P."/>
            <person name="Tomlinson C."/>
            <person name="Mitreva M."/>
            <person name="Nelson J."/>
            <person name="Hou S."/>
            <person name="Wollam A."/>
            <person name="Pepin K.H."/>
            <person name="Johnson M."/>
            <person name="Bhonagiri V."/>
            <person name="Nash W.E."/>
            <person name="Warren W."/>
            <person name="Chinwalla A."/>
            <person name="Mardis E.R."/>
            <person name="Wilson R.K."/>
        </authorList>
    </citation>
    <scope>NUCLEOTIDE SEQUENCE [LARGE SCALE GENOMIC DNA]</scope>
    <source>
        <strain evidence="1 2">DSM 13479</strain>
    </source>
</reference>
<evidence type="ECO:0000313" key="2">
    <source>
        <dbReference type="Proteomes" id="UP000004968"/>
    </source>
</evidence>
<proteinExistence type="predicted"/>
<organism evidence="1 2">
    <name type="scientific">Hungatella hathewayi DSM 13479</name>
    <dbReference type="NCBI Taxonomy" id="566550"/>
    <lineage>
        <taxon>Bacteria</taxon>
        <taxon>Bacillati</taxon>
        <taxon>Bacillota</taxon>
        <taxon>Clostridia</taxon>
        <taxon>Lachnospirales</taxon>
        <taxon>Lachnospiraceae</taxon>
        <taxon>Hungatella</taxon>
    </lineage>
</organism>
<name>D3AGU1_9FIRM</name>
<sequence length="44" mass="4989">MGLLFRFTDNCRKRQGITSMKRPAAGGESFQQDSRLCHGIIFTI</sequence>
<protein>
    <submittedName>
        <fullName evidence="1">Uncharacterized protein</fullName>
    </submittedName>
</protein>